<keyword evidence="2" id="KW-1185">Reference proteome</keyword>
<dbReference type="OrthoDB" id="2628934at2"/>
<evidence type="ECO:0000313" key="2">
    <source>
        <dbReference type="Proteomes" id="UP000298246"/>
    </source>
</evidence>
<dbReference type="RefSeq" id="WP_134756789.1">
    <property type="nucleotide sequence ID" value="NZ_MYFO02000002.1"/>
</dbReference>
<sequence>MNKMLSSDAELLTAALLQRKINVIQRTADDIPVFVDAGTIEKYSSDIVKVNGTTYLRDESEFRLK</sequence>
<dbReference type="EMBL" id="MYFO01000042">
    <property type="protein sequence ID" value="TFE83854.1"/>
    <property type="molecule type" value="Genomic_DNA"/>
</dbReference>
<accession>A0A4Y8PSP6</accession>
<protein>
    <submittedName>
        <fullName evidence="1">Uncharacterized protein</fullName>
    </submittedName>
</protein>
<dbReference type="Proteomes" id="UP000298246">
    <property type="component" value="Unassembled WGS sequence"/>
</dbReference>
<proteinExistence type="predicted"/>
<organism evidence="1 2">
    <name type="scientific">Paenibacillus athensensis</name>
    <dbReference type="NCBI Taxonomy" id="1967502"/>
    <lineage>
        <taxon>Bacteria</taxon>
        <taxon>Bacillati</taxon>
        <taxon>Bacillota</taxon>
        <taxon>Bacilli</taxon>
        <taxon>Bacillales</taxon>
        <taxon>Paenibacillaceae</taxon>
        <taxon>Paenibacillus</taxon>
    </lineage>
</organism>
<name>A0A4Y8PSP6_9BACL</name>
<evidence type="ECO:0000313" key="1">
    <source>
        <dbReference type="EMBL" id="TFE83854.1"/>
    </source>
</evidence>
<gene>
    <name evidence="1" type="ORF">B5M42_21940</name>
</gene>
<comment type="caution">
    <text evidence="1">The sequence shown here is derived from an EMBL/GenBank/DDBJ whole genome shotgun (WGS) entry which is preliminary data.</text>
</comment>
<dbReference type="AlphaFoldDB" id="A0A4Y8PSP6"/>
<reference evidence="1 2" key="1">
    <citation type="submission" date="2017-03" db="EMBL/GenBank/DDBJ databases">
        <title>Isolation of Levoglucosan Utilizing Bacteria.</title>
        <authorList>
            <person name="Arya A.S."/>
        </authorList>
    </citation>
    <scope>NUCLEOTIDE SEQUENCE [LARGE SCALE GENOMIC DNA]</scope>
    <source>
        <strain evidence="1 2">MEC069</strain>
    </source>
</reference>